<keyword evidence="3" id="KW-1185">Reference proteome</keyword>
<dbReference type="EMBL" id="JSZA02000044">
    <property type="protein sequence ID" value="TGO03067.1"/>
    <property type="molecule type" value="Genomic_DNA"/>
</dbReference>
<keyword evidence="1" id="KW-0472">Membrane</keyword>
<name>A0A4E0QQK0_9GAMM</name>
<evidence type="ECO:0000313" key="3">
    <source>
        <dbReference type="Proteomes" id="UP000030428"/>
    </source>
</evidence>
<feature type="transmembrane region" description="Helical" evidence="1">
    <location>
        <begin position="6"/>
        <end position="24"/>
    </location>
</feature>
<comment type="caution">
    <text evidence="2">The sequence shown here is derived from an EMBL/GenBank/DDBJ whole genome shotgun (WGS) entry which is preliminary data.</text>
</comment>
<dbReference type="Proteomes" id="UP000030428">
    <property type="component" value="Unassembled WGS sequence"/>
</dbReference>
<accession>A0A4E0QQK0</accession>
<gene>
    <name evidence="2" type="ORF">PN36_13240</name>
</gene>
<reference evidence="2 3" key="1">
    <citation type="journal article" date="2016" name="Front. Microbiol.">
        <title>Single-Cell (Meta-)Genomics of a Dimorphic Candidatus Thiomargarita nelsonii Reveals Genomic Plasticity.</title>
        <authorList>
            <person name="Flood B.E."/>
            <person name="Fliss P."/>
            <person name="Jones D.S."/>
            <person name="Dick G.J."/>
            <person name="Jain S."/>
            <person name="Kaster A.K."/>
            <person name="Winkel M."/>
            <person name="Mussmann M."/>
            <person name="Bailey J."/>
        </authorList>
    </citation>
    <scope>NUCLEOTIDE SEQUENCE [LARGE SCALE GENOMIC DNA]</scope>
    <source>
        <strain evidence="2">Hydrate Ridge</strain>
    </source>
</reference>
<proteinExistence type="predicted"/>
<organism evidence="2 3">
    <name type="scientific">Candidatus Thiomargarita nelsonii</name>
    <dbReference type="NCBI Taxonomy" id="1003181"/>
    <lineage>
        <taxon>Bacteria</taxon>
        <taxon>Pseudomonadati</taxon>
        <taxon>Pseudomonadota</taxon>
        <taxon>Gammaproteobacteria</taxon>
        <taxon>Thiotrichales</taxon>
        <taxon>Thiotrichaceae</taxon>
        <taxon>Thiomargarita</taxon>
    </lineage>
</organism>
<keyword evidence="1" id="KW-1133">Transmembrane helix</keyword>
<dbReference type="AlphaFoldDB" id="A0A4E0QQK0"/>
<keyword evidence="1" id="KW-0812">Transmembrane</keyword>
<protein>
    <submittedName>
        <fullName evidence="2">Uncharacterized protein</fullName>
    </submittedName>
</protein>
<evidence type="ECO:0000256" key="1">
    <source>
        <dbReference type="SAM" id="Phobius"/>
    </source>
</evidence>
<evidence type="ECO:0000313" key="2">
    <source>
        <dbReference type="EMBL" id="TGO03067.1"/>
    </source>
</evidence>
<sequence>MVSPSVISYQLSVISYILWAILLYSPQKYLHLYLSKKRKISLDLKVQLDYIFFRHILLII</sequence>